<comment type="caution">
    <text evidence="1">The sequence shown here is derived from an EMBL/GenBank/DDBJ whole genome shotgun (WGS) entry which is preliminary data.</text>
</comment>
<dbReference type="Proteomes" id="UP000696573">
    <property type="component" value="Unassembled WGS sequence"/>
</dbReference>
<proteinExistence type="predicted"/>
<protein>
    <submittedName>
        <fullName evidence="1">Uncharacterized protein</fullName>
    </submittedName>
</protein>
<sequence>MVRPQVCVISVGSHAFQISEDGIDATQWGVSIVTALMCLQRTVVVRLFPDELYAKIARFVGALPRELDNQEMIRRMECFIAPYVISGKAVVDYGPRIGADRCDMCRGTLCCDGVFSSLCPKAVDASMGGETDQPNLGAYVQELRVNGSKLVATEKDDIKRDELIQRLKSNIRAFGDQGLTVVGEEMEPWDNSL</sequence>
<dbReference type="OrthoDB" id="3352408at2759"/>
<organism evidence="1 2">
    <name type="scientific">Clonostachys rhizophaga</name>
    <dbReference type="NCBI Taxonomy" id="160324"/>
    <lineage>
        <taxon>Eukaryota</taxon>
        <taxon>Fungi</taxon>
        <taxon>Dikarya</taxon>
        <taxon>Ascomycota</taxon>
        <taxon>Pezizomycotina</taxon>
        <taxon>Sordariomycetes</taxon>
        <taxon>Hypocreomycetidae</taxon>
        <taxon>Hypocreales</taxon>
        <taxon>Bionectriaceae</taxon>
        <taxon>Clonostachys</taxon>
    </lineage>
</organism>
<keyword evidence="2" id="KW-1185">Reference proteome</keyword>
<evidence type="ECO:0000313" key="2">
    <source>
        <dbReference type="Proteomes" id="UP000696573"/>
    </source>
</evidence>
<name>A0A9N9VM86_9HYPO</name>
<gene>
    <name evidence="1" type="ORF">CRHIZ90672A_00012957</name>
</gene>
<evidence type="ECO:0000313" key="1">
    <source>
        <dbReference type="EMBL" id="CAH0028877.1"/>
    </source>
</evidence>
<reference evidence="1" key="1">
    <citation type="submission" date="2021-10" db="EMBL/GenBank/DDBJ databases">
        <authorList>
            <person name="Piombo E."/>
        </authorList>
    </citation>
    <scope>NUCLEOTIDE SEQUENCE</scope>
</reference>
<accession>A0A9N9VM86</accession>
<dbReference type="EMBL" id="CABFNQ020000737">
    <property type="protein sequence ID" value="CAH0028877.1"/>
    <property type="molecule type" value="Genomic_DNA"/>
</dbReference>
<dbReference type="AlphaFoldDB" id="A0A9N9VM86"/>